<dbReference type="Gene3D" id="2.170.130.10">
    <property type="entry name" value="TonB-dependent receptor, plug domain"/>
    <property type="match status" value="1"/>
</dbReference>
<dbReference type="InterPro" id="IPR037066">
    <property type="entry name" value="Plug_dom_sf"/>
</dbReference>
<evidence type="ECO:0000313" key="10">
    <source>
        <dbReference type="EMBL" id="MBD0777815.1"/>
    </source>
</evidence>
<evidence type="ECO:0000256" key="8">
    <source>
        <dbReference type="SAM" id="SignalP"/>
    </source>
</evidence>
<comment type="similarity">
    <text evidence="7">Belongs to the TonB-dependent receptor family.</text>
</comment>
<dbReference type="Pfam" id="PF13715">
    <property type="entry name" value="CarbopepD_reg_2"/>
    <property type="match status" value="1"/>
</dbReference>
<evidence type="ECO:0000256" key="5">
    <source>
        <dbReference type="ARBA" id="ARBA00023136"/>
    </source>
</evidence>
<protein>
    <submittedName>
        <fullName evidence="10">TonB-dependent receptor</fullName>
    </submittedName>
</protein>
<dbReference type="InterPro" id="IPR023997">
    <property type="entry name" value="TonB-dep_OMP_SusC/RagA_CS"/>
</dbReference>
<reference evidence="10" key="1">
    <citation type="submission" date="2020-05" db="EMBL/GenBank/DDBJ databases">
        <title>The draft genome sequence of Maribacter sp. ANRC-HE7.</title>
        <authorList>
            <person name="Mu L."/>
        </authorList>
    </citation>
    <scope>NUCLEOTIDE SEQUENCE</scope>
    <source>
        <strain evidence="10">ANRC-HE7</strain>
    </source>
</reference>
<dbReference type="InterPro" id="IPR008969">
    <property type="entry name" value="CarboxyPept-like_regulatory"/>
</dbReference>
<dbReference type="SUPFAM" id="SSF56935">
    <property type="entry name" value="Porins"/>
    <property type="match status" value="1"/>
</dbReference>
<dbReference type="InterPro" id="IPR039426">
    <property type="entry name" value="TonB-dep_rcpt-like"/>
</dbReference>
<keyword evidence="6 7" id="KW-0998">Cell outer membrane</keyword>
<evidence type="ECO:0000256" key="7">
    <source>
        <dbReference type="PROSITE-ProRule" id="PRU01360"/>
    </source>
</evidence>
<dbReference type="PROSITE" id="PS52016">
    <property type="entry name" value="TONB_DEPENDENT_REC_3"/>
    <property type="match status" value="1"/>
</dbReference>
<feature type="chain" id="PRO_5047054910" evidence="8">
    <location>
        <begin position="36"/>
        <end position="1011"/>
    </location>
</feature>
<dbReference type="RefSeq" id="WP_188243329.1">
    <property type="nucleotide sequence ID" value="NZ_JABTCF010000004.1"/>
</dbReference>
<dbReference type="InterPro" id="IPR036942">
    <property type="entry name" value="Beta-barrel_TonB_sf"/>
</dbReference>
<dbReference type="NCBIfam" id="TIGR04057">
    <property type="entry name" value="SusC_RagA_signa"/>
    <property type="match status" value="1"/>
</dbReference>
<dbReference type="InterPro" id="IPR012910">
    <property type="entry name" value="Plug_dom"/>
</dbReference>
<evidence type="ECO:0000256" key="6">
    <source>
        <dbReference type="ARBA" id="ARBA00023237"/>
    </source>
</evidence>
<evidence type="ECO:0000256" key="2">
    <source>
        <dbReference type="ARBA" id="ARBA00022448"/>
    </source>
</evidence>
<accession>A0ABR7V1K8</accession>
<organism evidence="10 11">
    <name type="scientific">Maribacter aquimaris</name>
    <dbReference type="NCBI Taxonomy" id="2737171"/>
    <lineage>
        <taxon>Bacteria</taxon>
        <taxon>Pseudomonadati</taxon>
        <taxon>Bacteroidota</taxon>
        <taxon>Flavobacteriia</taxon>
        <taxon>Flavobacteriales</taxon>
        <taxon>Flavobacteriaceae</taxon>
        <taxon>Maribacter</taxon>
    </lineage>
</organism>
<keyword evidence="3 7" id="KW-1134">Transmembrane beta strand</keyword>
<dbReference type="EMBL" id="JABTCF010000004">
    <property type="protein sequence ID" value="MBD0777815.1"/>
    <property type="molecule type" value="Genomic_DNA"/>
</dbReference>
<keyword evidence="11" id="KW-1185">Reference proteome</keyword>
<keyword evidence="2 7" id="KW-0813">Transport</keyword>
<evidence type="ECO:0000313" key="11">
    <source>
        <dbReference type="Proteomes" id="UP001166021"/>
    </source>
</evidence>
<dbReference type="NCBIfam" id="TIGR04056">
    <property type="entry name" value="OMP_RagA_SusC"/>
    <property type="match status" value="1"/>
</dbReference>
<keyword evidence="8" id="KW-0732">Signal</keyword>
<gene>
    <name evidence="10" type="ORF">HPE56_08420</name>
</gene>
<dbReference type="Gene3D" id="2.40.170.20">
    <property type="entry name" value="TonB-dependent receptor, beta-barrel domain"/>
    <property type="match status" value="1"/>
</dbReference>
<sequence length="1011" mass="110878">MKNTNQFNVKKCVLGLLRRALPILIFAFLSANATAQNTAISGSVTDEDGTPLSGANIVEKGTTNGVTADFDGNFSINVINKQASLIVSYIGFATKEVMVNGQTNLNLTLSESAASLDEVVLIGYGTAKKSDLTGSIASVKGDVINSFSNASATQALQGRVSGVHIIQNSGDPGAAMQIRIRGTNSIRGDNNPLWIIDGFPGDQTLLNVSDIESLDVLKDASATAIYGSRGANGVIIVTTKRGKEGTTKVDYEESYTMQSVRKKLDLLNPTEYMQLMNIQQLNDYGAEYFSQAEINTGAGVDYQDLMFRSAPLQNRSITVSGGTEKTQFSIGGSYFDQKSIVKNIDGFKRISLRANVNHNISKRINLLFNAILTRIDKDDLSEDLNGGQKGTALFSSIIAAPPTLSPYNDNGYRNLGTAYPFTFSISNPLLFVNERTDKYRSNNIIANLAATFKPIDDLSIKISGNVMNSDSRKDYYISTVGYDGLNSNPGEATINTVQNLSLNSDNIVTYNKIFNSIHNFTAMGGVTYQENTITSLGASGNGFLSNDYETYDIAAANTINTPTSSYTKWNLLSYLGRLNYSYKSKYLATVSFRADGSSRYSEGNKWGYFPSGALAWRVSEEGFMKNIDLISNLKLKLGYGETGSTAISPYSTLSMLSSGKLVFGDNRYTYFAPSSSFPGDLRWETTAQSDIGLDIGLFENRLNFTADYYVKNTRDLLNPVRLPSSTGYSSSLRNVGKIQNKGLELLLDANIADSDFKWDVSANISFNRNKVVELYDGQDITGGSFGLSIVNDYVNLLREGEPLGVFYAYQEDGYDEQGLIKYKDNDNSGNITSEDKAIVGNPNPDFIYGFNSTMKYKNFELSWFIQGSQGNDIFNISTISHDYDYGIGFNMLSEVLYDHWTEDTPNAKYPKISEASTNGLKISDRFVNDGSYTRLKNIEIAFNIPVDNLSIKWLKRGQVYVSGQNLLTITKYPWWDPDVNSAGGGSSITQGVDHFTHPITKSITVGMKLGF</sequence>
<comment type="subcellular location">
    <subcellularLocation>
        <location evidence="1 7">Cell outer membrane</location>
        <topology evidence="1 7">Multi-pass membrane protein</topology>
    </subcellularLocation>
</comment>
<dbReference type="Proteomes" id="UP001166021">
    <property type="component" value="Unassembled WGS sequence"/>
</dbReference>
<keyword evidence="5 7" id="KW-0472">Membrane</keyword>
<keyword evidence="10" id="KW-0675">Receptor</keyword>
<dbReference type="SUPFAM" id="SSF49464">
    <property type="entry name" value="Carboxypeptidase regulatory domain-like"/>
    <property type="match status" value="1"/>
</dbReference>
<keyword evidence="4 7" id="KW-0812">Transmembrane</keyword>
<dbReference type="Gene3D" id="2.60.40.1120">
    <property type="entry name" value="Carboxypeptidase-like, regulatory domain"/>
    <property type="match status" value="1"/>
</dbReference>
<dbReference type="Pfam" id="PF07715">
    <property type="entry name" value="Plug"/>
    <property type="match status" value="1"/>
</dbReference>
<evidence type="ECO:0000259" key="9">
    <source>
        <dbReference type="Pfam" id="PF07715"/>
    </source>
</evidence>
<feature type="domain" description="TonB-dependent receptor plug" evidence="9">
    <location>
        <begin position="129"/>
        <end position="234"/>
    </location>
</feature>
<name>A0ABR7V1K8_9FLAO</name>
<evidence type="ECO:0000256" key="3">
    <source>
        <dbReference type="ARBA" id="ARBA00022452"/>
    </source>
</evidence>
<proteinExistence type="inferred from homology"/>
<dbReference type="InterPro" id="IPR023996">
    <property type="entry name" value="TonB-dep_OMP_SusC/RagA"/>
</dbReference>
<evidence type="ECO:0000256" key="4">
    <source>
        <dbReference type="ARBA" id="ARBA00022692"/>
    </source>
</evidence>
<evidence type="ECO:0000256" key="1">
    <source>
        <dbReference type="ARBA" id="ARBA00004571"/>
    </source>
</evidence>
<comment type="caution">
    <text evidence="10">The sequence shown here is derived from an EMBL/GenBank/DDBJ whole genome shotgun (WGS) entry which is preliminary data.</text>
</comment>
<feature type="signal peptide" evidence="8">
    <location>
        <begin position="1"/>
        <end position="35"/>
    </location>
</feature>